<feature type="compositionally biased region" description="Polar residues" evidence="4">
    <location>
        <begin position="169"/>
        <end position="178"/>
    </location>
</feature>
<dbReference type="PROSITE" id="PS00463">
    <property type="entry name" value="ZN2_CY6_FUNGAL_1"/>
    <property type="match status" value="1"/>
</dbReference>
<dbReference type="CDD" id="cd00067">
    <property type="entry name" value="GAL4"/>
    <property type="match status" value="1"/>
</dbReference>
<dbReference type="SMART" id="SM00906">
    <property type="entry name" value="Fungal_trans"/>
    <property type="match status" value="1"/>
</dbReference>
<dbReference type="PROSITE" id="PS50048">
    <property type="entry name" value="ZN2_CY6_FUNGAL_2"/>
    <property type="match status" value="1"/>
</dbReference>
<comment type="caution">
    <text evidence="6">The sequence shown here is derived from an EMBL/GenBank/DDBJ whole genome shotgun (WGS) entry which is preliminary data.</text>
</comment>
<evidence type="ECO:0000313" key="6">
    <source>
        <dbReference type="EMBL" id="KAJ9137748.1"/>
    </source>
</evidence>
<dbReference type="GO" id="GO:0000981">
    <property type="term" value="F:DNA-binding transcription factor activity, RNA polymerase II-specific"/>
    <property type="evidence" value="ECO:0007669"/>
    <property type="project" value="InterPro"/>
</dbReference>
<dbReference type="InterPro" id="IPR036864">
    <property type="entry name" value="Zn2-C6_fun-type_DNA-bd_sf"/>
</dbReference>
<evidence type="ECO:0000256" key="4">
    <source>
        <dbReference type="SAM" id="MobiDB-lite"/>
    </source>
</evidence>
<keyword evidence="7" id="KW-1185">Reference proteome</keyword>
<dbReference type="GO" id="GO:0005634">
    <property type="term" value="C:nucleus"/>
    <property type="evidence" value="ECO:0007669"/>
    <property type="project" value="UniProtKB-SubCell"/>
</dbReference>
<dbReference type="PANTHER" id="PTHR31001:SF49">
    <property type="entry name" value="ZN(II)2CYS6 TRANSCRIPTION FACTOR (EUROFUNG)"/>
    <property type="match status" value="1"/>
</dbReference>
<dbReference type="InterPro" id="IPR050613">
    <property type="entry name" value="Sec_Metabolite_Reg"/>
</dbReference>
<dbReference type="InterPro" id="IPR007219">
    <property type="entry name" value="XnlR_reg_dom"/>
</dbReference>
<proteinExistence type="predicted"/>
<dbReference type="GO" id="GO:0003677">
    <property type="term" value="F:DNA binding"/>
    <property type="evidence" value="ECO:0007669"/>
    <property type="project" value="InterPro"/>
</dbReference>
<dbReference type="CDD" id="cd12148">
    <property type="entry name" value="fungal_TF_MHR"/>
    <property type="match status" value="1"/>
</dbReference>
<dbReference type="PANTHER" id="PTHR31001">
    <property type="entry name" value="UNCHARACTERIZED TRANSCRIPTIONAL REGULATORY PROTEIN"/>
    <property type="match status" value="1"/>
</dbReference>
<evidence type="ECO:0000256" key="1">
    <source>
        <dbReference type="ARBA" id="ARBA00004123"/>
    </source>
</evidence>
<organism evidence="6 7">
    <name type="scientific">Pleurostoma richardsiae</name>
    <dbReference type="NCBI Taxonomy" id="41990"/>
    <lineage>
        <taxon>Eukaryota</taxon>
        <taxon>Fungi</taxon>
        <taxon>Dikarya</taxon>
        <taxon>Ascomycota</taxon>
        <taxon>Pezizomycotina</taxon>
        <taxon>Sordariomycetes</taxon>
        <taxon>Sordariomycetidae</taxon>
        <taxon>Calosphaeriales</taxon>
        <taxon>Pleurostomataceae</taxon>
        <taxon>Pleurostoma</taxon>
    </lineage>
</organism>
<evidence type="ECO:0000256" key="3">
    <source>
        <dbReference type="ARBA" id="ARBA00023242"/>
    </source>
</evidence>
<dbReference type="SUPFAM" id="SSF57701">
    <property type="entry name" value="Zn2/Cys6 DNA-binding domain"/>
    <property type="match status" value="1"/>
</dbReference>
<evidence type="ECO:0000256" key="2">
    <source>
        <dbReference type="ARBA" id="ARBA00022723"/>
    </source>
</evidence>
<accession>A0AA38VKE0</accession>
<dbReference type="GO" id="GO:0008270">
    <property type="term" value="F:zinc ion binding"/>
    <property type="evidence" value="ECO:0007669"/>
    <property type="project" value="InterPro"/>
</dbReference>
<comment type="subcellular location">
    <subcellularLocation>
        <location evidence="1">Nucleus</location>
    </subcellularLocation>
</comment>
<dbReference type="Gene3D" id="4.10.240.10">
    <property type="entry name" value="Zn(2)-C6 fungal-type DNA-binding domain"/>
    <property type="match status" value="1"/>
</dbReference>
<dbReference type="AlphaFoldDB" id="A0AA38VKE0"/>
<dbReference type="EMBL" id="JANBVO010000033">
    <property type="protein sequence ID" value="KAJ9137748.1"/>
    <property type="molecule type" value="Genomic_DNA"/>
</dbReference>
<dbReference type="SMART" id="SM00066">
    <property type="entry name" value="GAL4"/>
    <property type="match status" value="1"/>
</dbReference>
<dbReference type="Pfam" id="PF04082">
    <property type="entry name" value="Fungal_trans"/>
    <property type="match status" value="1"/>
</dbReference>
<dbReference type="Pfam" id="PF00172">
    <property type="entry name" value="Zn_clus"/>
    <property type="match status" value="1"/>
</dbReference>
<dbReference type="Proteomes" id="UP001174694">
    <property type="component" value="Unassembled WGS sequence"/>
</dbReference>
<evidence type="ECO:0000259" key="5">
    <source>
        <dbReference type="PROSITE" id="PS50048"/>
    </source>
</evidence>
<dbReference type="InterPro" id="IPR001138">
    <property type="entry name" value="Zn2Cys6_DnaBD"/>
</dbReference>
<sequence>MGDARVEKRNRPPKSCEPCRIRKLKCNRALPCDTCTKRGKDSLCQYAPNADRTDRRNTKGGTMSERLKSLEDLISSLAAKGVSADSAMASASTPEHSTTGQTQMLKDSDAGSVTHSASTDDPPQALSGGSLNSVQASYVDSSHWSSILENIREIREQLSPSDVHEQVSAADSSTNGTDLTPGEEAHSNTDLVFGQTEALGLQDILGSLPPRHVCDSLVSHYFRAKHTIMPIVHPFKFQQEYESFWDAPANMPTIWVALLFAILGMAASLYEISGMNDRSSSGRLIPPAKSLSKRTEQCLVLGRYADADQYSVEALIIHMHSCYVRSKDSDVNLWMLMGVIIRLAIRKGYHRDPTKLPGSNLSPLEGEMRRRVWVSIFQIDALMSFQMGLPSMIPSDDCDTELPKNLEYSDFYPDITVLPPPRPLSDHTSILYTIVKARIMSMFKMVVGHTRSLAPPPYEGTIALDSELRIAYAGLPDGFKYKPLSQSIIDSAGTILNRTTIEMLHLKSIIVLHRKYITAYRHDSLYDPSRRACLEAAVTVLDRQAELYQATQAGGQLHDERWMVTALTTTDAILAAMVVCLELTIRMREANLPREQDLPMVKGDGEDFARYFAAIQTPHQIWSEASKYSTEARIAAHALGSTIERVHAYRDTQAQYSVPQGLQGLLHPLDSASQVRSPPLDHMPRATDGMEFIDWGLLDNQFQDPLGEDLDLNSWILDIVGGSNSMDLS</sequence>
<protein>
    <submittedName>
        <fullName evidence="6">Fungal transcriptional regulatory protein, N-terminal</fullName>
    </submittedName>
</protein>
<name>A0AA38VKE0_9PEZI</name>
<keyword evidence="3" id="KW-0539">Nucleus</keyword>
<feature type="region of interest" description="Disordered" evidence="4">
    <location>
        <begin position="108"/>
        <end position="131"/>
    </location>
</feature>
<dbReference type="GO" id="GO:0006351">
    <property type="term" value="P:DNA-templated transcription"/>
    <property type="evidence" value="ECO:0007669"/>
    <property type="project" value="InterPro"/>
</dbReference>
<feature type="region of interest" description="Disordered" evidence="4">
    <location>
        <begin position="159"/>
        <end position="186"/>
    </location>
</feature>
<evidence type="ECO:0000313" key="7">
    <source>
        <dbReference type="Proteomes" id="UP001174694"/>
    </source>
</evidence>
<feature type="domain" description="Zn(2)-C6 fungal-type" evidence="5">
    <location>
        <begin position="15"/>
        <end position="46"/>
    </location>
</feature>
<reference evidence="6" key="1">
    <citation type="submission" date="2022-07" db="EMBL/GenBank/DDBJ databases">
        <title>Fungi with potential for degradation of polypropylene.</title>
        <authorList>
            <person name="Gostincar C."/>
        </authorList>
    </citation>
    <scope>NUCLEOTIDE SEQUENCE</scope>
    <source>
        <strain evidence="6">EXF-13308</strain>
    </source>
</reference>
<gene>
    <name evidence="6" type="ORF">NKR23_g8919</name>
</gene>
<keyword evidence="2" id="KW-0479">Metal-binding</keyword>